<feature type="compositionally biased region" description="Gly residues" evidence="1">
    <location>
        <begin position="407"/>
        <end position="416"/>
    </location>
</feature>
<dbReference type="AlphaFoldDB" id="F0XB28"/>
<keyword evidence="4" id="KW-1185">Reference proteome</keyword>
<evidence type="ECO:0000313" key="4">
    <source>
        <dbReference type="Proteomes" id="UP000007796"/>
    </source>
</evidence>
<evidence type="ECO:0000259" key="2">
    <source>
        <dbReference type="Pfam" id="PF09816"/>
    </source>
</evidence>
<organism evidence="4">
    <name type="scientific">Grosmannia clavigera (strain kw1407 / UAMH 11150)</name>
    <name type="common">Blue stain fungus</name>
    <name type="synonym">Graphiocladiella clavigera</name>
    <dbReference type="NCBI Taxonomy" id="655863"/>
    <lineage>
        <taxon>Eukaryota</taxon>
        <taxon>Fungi</taxon>
        <taxon>Dikarya</taxon>
        <taxon>Ascomycota</taxon>
        <taxon>Pezizomycotina</taxon>
        <taxon>Sordariomycetes</taxon>
        <taxon>Sordariomycetidae</taxon>
        <taxon>Ophiostomatales</taxon>
        <taxon>Ophiostomataceae</taxon>
        <taxon>Leptographium</taxon>
    </lineage>
</organism>
<name>F0XB28_GROCL</name>
<dbReference type="OrthoDB" id="125903at2759"/>
<dbReference type="InParanoid" id="F0XB28"/>
<sequence length="592" mass="63761">MATSSMALSRAGLIDPTKPATYPVILGEDIRSSGSPSQQLFTGIRYNFKAKQLTDKSTQHTSTLTSRNNDDDARYEITFRDNSGGRYVYAGQRVSKNSKYVLVFDHKRRVFILHRLDSLFVMNMTDTPTNHDSEALKKKYPHIGENTTRRLRQHRGSGAGSSQAVRRPLIKKSGSGGGGALRPMQKPVSRPPPRPASVLRNSHDVVKKNTASSTSSSGSSSKSRSSLLEPPDLSRETKASKDVRLKREDMVAKEAQDNRDARDKAARDAALRKTKAAALAARPREGSKLSQETRASPDVKPRDGRGELKESAAKPIDIRTKDSNKTSIDRSKKPLSSKPKNTTGRDKDGEAGKSVSSTPSSKAAARSQELPRPTPEATSRTKSAPKKKKQGRPSHGARGGHAFSAGRGAGGVGGGTSQAAAKGVQLHMPTFSEFQQENADDNGMEEVGPDEDLDGFWDPREEAAGGAEASGGGGDGGIGNTLGVPAATPSPAATPEPEPMLSVPRPSSSQRERQARVSNTPLSNGNRPKVAAADDDVDELEEALLEELREAEEAEKKKREESERKKREEAALEAQLEAELMAESESEISEEE</sequence>
<feature type="compositionally biased region" description="Basic and acidic residues" evidence="1">
    <location>
        <begin position="554"/>
        <end position="570"/>
    </location>
</feature>
<feature type="compositionally biased region" description="Acidic residues" evidence="1">
    <location>
        <begin position="580"/>
        <end position="592"/>
    </location>
</feature>
<feature type="domain" description="Transcription elongation factor Eaf N-terminal" evidence="2">
    <location>
        <begin position="22"/>
        <end position="128"/>
    </location>
</feature>
<dbReference type="HOGENOM" id="CLU_423455_0_0_1"/>
<dbReference type="EMBL" id="GL629756">
    <property type="protein sequence ID" value="EFX04927.1"/>
    <property type="molecule type" value="Genomic_DNA"/>
</dbReference>
<dbReference type="RefSeq" id="XP_014174409.1">
    <property type="nucleotide sequence ID" value="XM_014318934.1"/>
</dbReference>
<evidence type="ECO:0000313" key="3">
    <source>
        <dbReference type="EMBL" id="EFX04927.1"/>
    </source>
</evidence>
<gene>
    <name evidence="3" type="ORF">CMQ_5189</name>
</gene>
<feature type="compositionally biased region" description="Basic and acidic residues" evidence="1">
    <location>
        <begin position="232"/>
        <end position="271"/>
    </location>
</feature>
<evidence type="ECO:0000256" key="1">
    <source>
        <dbReference type="SAM" id="MobiDB-lite"/>
    </source>
</evidence>
<dbReference type="STRING" id="655863.F0XB28"/>
<dbReference type="Pfam" id="PF09816">
    <property type="entry name" value="EAF"/>
    <property type="match status" value="1"/>
</dbReference>
<feature type="compositionally biased region" description="Acidic residues" evidence="1">
    <location>
        <begin position="438"/>
        <end position="455"/>
    </location>
</feature>
<accession>F0XB28</accession>
<feature type="compositionally biased region" description="Gly residues" evidence="1">
    <location>
        <begin position="468"/>
        <end position="480"/>
    </location>
</feature>
<feature type="compositionally biased region" description="Polar residues" evidence="1">
    <location>
        <begin position="516"/>
        <end position="526"/>
    </location>
</feature>
<feature type="compositionally biased region" description="Basic and acidic residues" evidence="1">
    <location>
        <begin position="295"/>
        <end position="332"/>
    </location>
</feature>
<feature type="compositionally biased region" description="Acidic residues" evidence="1">
    <location>
        <begin position="533"/>
        <end position="553"/>
    </location>
</feature>
<dbReference type="GeneID" id="25978483"/>
<proteinExistence type="predicted"/>
<dbReference type="InterPro" id="IPR019194">
    <property type="entry name" value="Tscrpt_elong_fac_Eaf_N"/>
</dbReference>
<dbReference type="Proteomes" id="UP000007796">
    <property type="component" value="Unassembled WGS sequence"/>
</dbReference>
<feature type="compositionally biased region" description="Low complexity" evidence="1">
    <location>
        <begin position="212"/>
        <end position="226"/>
    </location>
</feature>
<protein>
    <recommendedName>
        <fullName evidence="2">Transcription elongation factor Eaf N-terminal domain-containing protein</fullName>
    </recommendedName>
</protein>
<feature type="region of interest" description="Disordered" evidence="1">
    <location>
        <begin position="128"/>
        <end position="592"/>
    </location>
</feature>
<dbReference type="eggNOG" id="ENOG502SEGQ">
    <property type="taxonomic scope" value="Eukaryota"/>
</dbReference>
<reference evidence="3 4" key="1">
    <citation type="journal article" date="2011" name="Proc. Natl. Acad. Sci. U.S.A.">
        <title>Genome and transcriptome analyses of the mountain pine beetle-fungal symbiont Grosmannia clavigera, a lodgepole pine pathogen.</title>
        <authorList>
            <person name="DiGuistini S."/>
            <person name="Wang Y."/>
            <person name="Liao N.Y."/>
            <person name="Taylor G."/>
            <person name="Tanguay P."/>
            <person name="Feau N."/>
            <person name="Henrissat B."/>
            <person name="Chan S.K."/>
            <person name="Hesse-Orce U."/>
            <person name="Alamouti S.M."/>
            <person name="Tsui C.K.M."/>
            <person name="Docking R.T."/>
            <person name="Levasseur A."/>
            <person name="Haridas S."/>
            <person name="Robertson G."/>
            <person name="Birol I."/>
            <person name="Holt R.A."/>
            <person name="Marra M.A."/>
            <person name="Hamelin R.C."/>
            <person name="Hirst M."/>
            <person name="Jones S.J.M."/>
            <person name="Bohlmann J."/>
            <person name="Breuil C."/>
        </authorList>
    </citation>
    <scope>NUCLEOTIDE SEQUENCE [LARGE SCALE GENOMIC DNA]</scope>
    <source>
        <strain evidence="4">kw1407 / UAMH 11150</strain>
    </source>
</reference>
<feature type="compositionally biased region" description="Basic residues" evidence="1">
    <location>
        <begin position="383"/>
        <end position="392"/>
    </location>
</feature>